<organism evidence="2 3">
    <name type="scientific">Setaria viridis</name>
    <name type="common">Green bristlegrass</name>
    <name type="synonym">Setaria italica subsp. viridis</name>
    <dbReference type="NCBI Taxonomy" id="4556"/>
    <lineage>
        <taxon>Eukaryota</taxon>
        <taxon>Viridiplantae</taxon>
        <taxon>Streptophyta</taxon>
        <taxon>Embryophyta</taxon>
        <taxon>Tracheophyta</taxon>
        <taxon>Spermatophyta</taxon>
        <taxon>Magnoliopsida</taxon>
        <taxon>Liliopsida</taxon>
        <taxon>Poales</taxon>
        <taxon>Poaceae</taxon>
        <taxon>PACMAD clade</taxon>
        <taxon>Panicoideae</taxon>
        <taxon>Panicodae</taxon>
        <taxon>Paniceae</taxon>
        <taxon>Cenchrinae</taxon>
        <taxon>Setaria</taxon>
    </lineage>
</organism>
<accession>A0A4V6D1J8</accession>
<name>A0A4V6D1J8_SETVI</name>
<dbReference type="EMBL" id="CM016560">
    <property type="protein sequence ID" value="TKV94935.1"/>
    <property type="molecule type" value="Genomic_DNA"/>
</dbReference>
<feature type="compositionally biased region" description="Low complexity" evidence="1">
    <location>
        <begin position="44"/>
        <end position="53"/>
    </location>
</feature>
<feature type="region of interest" description="Disordered" evidence="1">
    <location>
        <begin position="44"/>
        <end position="107"/>
    </location>
</feature>
<sequence>MLLPRGCCRLRVQRCAAAVPCTGWSIYRSRGPTLQLPPWMLATTSRPSSSTAPGVLRSHRGGRTTRGRRSGSFASRPEFLLPSRASSNNARTATARPYPAGDVQRHEPDDGVLLGDCVRWPLRARARSLTVHASSLLHHLVLVPNGDLGSRCAWA</sequence>
<keyword evidence="3" id="KW-1185">Reference proteome</keyword>
<proteinExistence type="predicted"/>
<dbReference type="Proteomes" id="UP000298652">
    <property type="component" value="Chromosome 9"/>
</dbReference>
<evidence type="ECO:0000256" key="1">
    <source>
        <dbReference type="SAM" id="MobiDB-lite"/>
    </source>
</evidence>
<evidence type="ECO:0000313" key="3">
    <source>
        <dbReference type="Proteomes" id="UP000298652"/>
    </source>
</evidence>
<gene>
    <name evidence="2" type="ORF">SEVIR_9G328450v2</name>
</gene>
<feature type="compositionally biased region" description="Basic residues" evidence="1">
    <location>
        <begin position="57"/>
        <end position="69"/>
    </location>
</feature>
<dbReference type="AlphaFoldDB" id="A0A4V6D1J8"/>
<dbReference type="Gramene" id="TKV94935">
    <property type="protein sequence ID" value="TKV94935"/>
    <property type="gene ID" value="SEVIR_9G328450v2"/>
</dbReference>
<evidence type="ECO:0000313" key="2">
    <source>
        <dbReference type="EMBL" id="TKV94935.1"/>
    </source>
</evidence>
<reference evidence="2" key="1">
    <citation type="submission" date="2019-03" db="EMBL/GenBank/DDBJ databases">
        <title>WGS assembly of Setaria viridis.</title>
        <authorList>
            <person name="Huang P."/>
            <person name="Jenkins J."/>
            <person name="Grimwood J."/>
            <person name="Barry K."/>
            <person name="Healey A."/>
            <person name="Mamidi S."/>
            <person name="Sreedasyam A."/>
            <person name="Shu S."/>
            <person name="Feldman M."/>
            <person name="Wu J."/>
            <person name="Yu Y."/>
            <person name="Chen C."/>
            <person name="Johnson J."/>
            <person name="Rokhsar D."/>
            <person name="Baxter I."/>
            <person name="Schmutz J."/>
            <person name="Brutnell T."/>
            <person name="Kellogg E."/>
        </authorList>
    </citation>
    <scope>NUCLEOTIDE SEQUENCE [LARGE SCALE GENOMIC DNA]</scope>
</reference>
<protein>
    <submittedName>
        <fullName evidence="2">Uncharacterized protein</fullName>
    </submittedName>
</protein>